<dbReference type="Pfam" id="PF01288">
    <property type="entry name" value="HPPK"/>
    <property type="match status" value="1"/>
</dbReference>
<keyword evidence="7" id="KW-0067">ATP-binding</keyword>
<keyword evidence="6" id="KW-0418">Kinase</keyword>
<dbReference type="GO" id="GO:0016301">
    <property type="term" value="F:kinase activity"/>
    <property type="evidence" value="ECO:0007669"/>
    <property type="project" value="UniProtKB-KW"/>
</dbReference>
<evidence type="ECO:0000313" key="10">
    <source>
        <dbReference type="EMBL" id="GIM46079.1"/>
    </source>
</evidence>
<evidence type="ECO:0000256" key="5">
    <source>
        <dbReference type="ARBA" id="ARBA00022741"/>
    </source>
</evidence>
<keyword evidence="8" id="KW-0289">Folate biosynthesis</keyword>
<evidence type="ECO:0000256" key="6">
    <source>
        <dbReference type="ARBA" id="ARBA00022777"/>
    </source>
</evidence>
<dbReference type="InterPro" id="IPR000550">
    <property type="entry name" value="Hppk"/>
</dbReference>
<evidence type="ECO:0000256" key="7">
    <source>
        <dbReference type="ARBA" id="ARBA00022840"/>
    </source>
</evidence>
<dbReference type="Proteomes" id="UP001057291">
    <property type="component" value="Unassembled WGS sequence"/>
</dbReference>
<evidence type="ECO:0000259" key="9">
    <source>
        <dbReference type="PROSITE" id="PS00794"/>
    </source>
</evidence>
<comment type="catalytic activity">
    <reaction evidence="1">
        <text>6-hydroxymethyl-7,8-dihydropterin + ATP = (7,8-dihydropterin-6-yl)methyl diphosphate + AMP + H(+)</text>
        <dbReference type="Rhea" id="RHEA:11412"/>
        <dbReference type="ChEBI" id="CHEBI:15378"/>
        <dbReference type="ChEBI" id="CHEBI:30616"/>
        <dbReference type="ChEBI" id="CHEBI:44841"/>
        <dbReference type="ChEBI" id="CHEBI:72950"/>
        <dbReference type="ChEBI" id="CHEBI:456215"/>
        <dbReference type="EC" id="2.7.6.3"/>
    </reaction>
</comment>
<name>A0AAV4LE22_9BACL</name>
<keyword evidence="4" id="KW-0808">Transferase</keyword>
<dbReference type="Gene3D" id="3.30.70.560">
    <property type="entry name" value="7,8-Dihydro-6-hydroxymethylpterin-pyrophosphokinase HPPK"/>
    <property type="match status" value="1"/>
</dbReference>
<keyword evidence="5" id="KW-0547">Nucleotide-binding</keyword>
<dbReference type="SUPFAM" id="SSF55083">
    <property type="entry name" value="6-hydroxymethyl-7,8-dihydropterin pyrophosphokinase, HPPK"/>
    <property type="match status" value="1"/>
</dbReference>
<accession>A0AAV4LE22</accession>
<gene>
    <name evidence="10" type="primary">folK</name>
    <name evidence="10" type="ORF">DNHGIG_16280</name>
</gene>
<keyword evidence="11" id="KW-1185">Reference proteome</keyword>
<organism evidence="10 11">
    <name type="scientific">Collibacillus ludicampi</name>
    <dbReference type="NCBI Taxonomy" id="2771369"/>
    <lineage>
        <taxon>Bacteria</taxon>
        <taxon>Bacillati</taxon>
        <taxon>Bacillota</taxon>
        <taxon>Bacilli</taxon>
        <taxon>Bacillales</taxon>
        <taxon>Alicyclobacillaceae</taxon>
        <taxon>Collibacillus</taxon>
    </lineage>
</organism>
<reference evidence="10" key="1">
    <citation type="journal article" date="2023" name="Int. J. Syst. Evol. Microbiol.">
        <title>Collibacillus ludicampi gen. nov., sp. nov., a new soil bacterium of the family Alicyclobacillaceae.</title>
        <authorList>
            <person name="Jojima T."/>
            <person name="Ioku Y."/>
            <person name="Fukuta Y."/>
            <person name="Shirasaka N."/>
            <person name="Matsumura Y."/>
            <person name="Mori M."/>
        </authorList>
    </citation>
    <scope>NUCLEOTIDE SEQUENCE</scope>
    <source>
        <strain evidence="10">TP075</strain>
    </source>
</reference>
<evidence type="ECO:0000256" key="4">
    <source>
        <dbReference type="ARBA" id="ARBA00022679"/>
    </source>
</evidence>
<evidence type="ECO:0000256" key="3">
    <source>
        <dbReference type="ARBA" id="ARBA00013253"/>
    </source>
</evidence>
<dbReference type="NCBIfam" id="TIGR01498">
    <property type="entry name" value="folK"/>
    <property type="match status" value="1"/>
</dbReference>
<dbReference type="CDD" id="cd00483">
    <property type="entry name" value="HPPK"/>
    <property type="match status" value="1"/>
</dbReference>
<evidence type="ECO:0000256" key="1">
    <source>
        <dbReference type="ARBA" id="ARBA00000198"/>
    </source>
</evidence>
<protein>
    <recommendedName>
        <fullName evidence="3">2-amino-4-hydroxy-6-hydroxymethyldihydropteridine diphosphokinase</fullName>
        <ecNumber evidence="3">2.7.6.3</ecNumber>
    </recommendedName>
</protein>
<dbReference type="InterPro" id="IPR035907">
    <property type="entry name" value="Hppk_sf"/>
</dbReference>
<evidence type="ECO:0000313" key="11">
    <source>
        <dbReference type="Proteomes" id="UP001057291"/>
    </source>
</evidence>
<evidence type="ECO:0000256" key="2">
    <source>
        <dbReference type="ARBA" id="ARBA00005051"/>
    </source>
</evidence>
<dbReference type="PANTHER" id="PTHR43071:SF1">
    <property type="entry name" value="2-AMINO-4-HYDROXY-6-HYDROXYMETHYLDIHYDROPTERIDINE PYROPHOSPHOKINASE"/>
    <property type="match status" value="1"/>
</dbReference>
<sequence>MIALVEAFLALGSNLGDRIRYMQRAINALRQHDHIRVMALSPLYETEAVGYTEQPDFLNMVAHVQTSLSPQDLLFVCMQIEKENGRTREIKWGPRTLDLDILLYGTQVIQEKNLVIPHPRMCERAFVMIPLCDLAPSLIHPVYKKTIQELTESVRGKEGVVPCTMIQWHDESAPIEN</sequence>
<dbReference type="GO" id="GO:0003848">
    <property type="term" value="F:2-amino-4-hydroxy-6-hydroxymethyldihydropteridine diphosphokinase activity"/>
    <property type="evidence" value="ECO:0007669"/>
    <property type="project" value="UniProtKB-EC"/>
</dbReference>
<dbReference type="RefSeq" id="WP_369414694.1">
    <property type="nucleotide sequence ID" value="NZ_BOQE01000001.1"/>
</dbReference>
<dbReference type="PANTHER" id="PTHR43071">
    <property type="entry name" value="2-AMINO-4-HYDROXY-6-HYDROXYMETHYLDIHYDROPTERIDINE PYROPHOSPHOKINASE"/>
    <property type="match status" value="1"/>
</dbReference>
<comment type="caution">
    <text evidence="10">The sequence shown here is derived from an EMBL/GenBank/DDBJ whole genome shotgun (WGS) entry which is preliminary data.</text>
</comment>
<dbReference type="PROSITE" id="PS00794">
    <property type="entry name" value="HPPK"/>
    <property type="match status" value="1"/>
</dbReference>
<dbReference type="AlphaFoldDB" id="A0AAV4LE22"/>
<dbReference type="GO" id="GO:0005524">
    <property type="term" value="F:ATP binding"/>
    <property type="evidence" value="ECO:0007669"/>
    <property type="project" value="UniProtKB-KW"/>
</dbReference>
<proteinExistence type="predicted"/>
<dbReference type="EMBL" id="BOQE01000001">
    <property type="protein sequence ID" value="GIM46079.1"/>
    <property type="molecule type" value="Genomic_DNA"/>
</dbReference>
<dbReference type="EC" id="2.7.6.3" evidence="3"/>
<comment type="pathway">
    <text evidence="2">Cofactor biosynthesis; tetrahydrofolate biosynthesis; 2-amino-4-hydroxy-6-hydroxymethyl-7,8-dihydropteridine diphosphate from 7,8-dihydroneopterin triphosphate: step 4/4.</text>
</comment>
<dbReference type="GO" id="GO:0046656">
    <property type="term" value="P:folic acid biosynthetic process"/>
    <property type="evidence" value="ECO:0007669"/>
    <property type="project" value="UniProtKB-KW"/>
</dbReference>
<evidence type="ECO:0000256" key="8">
    <source>
        <dbReference type="ARBA" id="ARBA00022909"/>
    </source>
</evidence>
<feature type="domain" description="7,8-dihydro-6-hydroxymethylpterin-pyrophosphokinase" evidence="9">
    <location>
        <begin position="91"/>
        <end position="102"/>
    </location>
</feature>